<proteinExistence type="predicted"/>
<feature type="compositionally biased region" description="Polar residues" evidence="1">
    <location>
        <begin position="135"/>
        <end position="149"/>
    </location>
</feature>
<keyword evidence="3" id="KW-1185">Reference proteome</keyword>
<protein>
    <submittedName>
        <fullName evidence="2">Uncharacterized protein</fullName>
    </submittedName>
</protein>
<sequence>MHSLQVSSKYGRFSTTPRGQSKTDGVHLAAPWPGASSSHPCLAKFALQTFKVGYTATQGILITNVDLLNPTHFTTSELSCLYRWTKTSRPCVASHRLLKPKSAMPVACPTQSSSKSSTPVSPTISPTSPPRLMWQQETSSRKLNARSTC</sequence>
<feature type="region of interest" description="Disordered" evidence="1">
    <location>
        <begin position="1"/>
        <end position="26"/>
    </location>
</feature>
<organism evidence="2 3">
    <name type="scientific">Pterulicium gracile</name>
    <dbReference type="NCBI Taxonomy" id="1884261"/>
    <lineage>
        <taxon>Eukaryota</taxon>
        <taxon>Fungi</taxon>
        <taxon>Dikarya</taxon>
        <taxon>Basidiomycota</taxon>
        <taxon>Agaricomycotina</taxon>
        <taxon>Agaricomycetes</taxon>
        <taxon>Agaricomycetidae</taxon>
        <taxon>Agaricales</taxon>
        <taxon>Pleurotineae</taxon>
        <taxon>Pterulaceae</taxon>
        <taxon>Pterulicium</taxon>
    </lineage>
</organism>
<gene>
    <name evidence="2" type="ORF">BDV98DRAFT_566145</name>
</gene>
<dbReference type="Proteomes" id="UP000305067">
    <property type="component" value="Unassembled WGS sequence"/>
</dbReference>
<evidence type="ECO:0000313" key="3">
    <source>
        <dbReference type="Proteomes" id="UP000305067"/>
    </source>
</evidence>
<dbReference type="EMBL" id="ML178822">
    <property type="protein sequence ID" value="TFL02628.1"/>
    <property type="molecule type" value="Genomic_DNA"/>
</dbReference>
<evidence type="ECO:0000313" key="2">
    <source>
        <dbReference type="EMBL" id="TFL02628.1"/>
    </source>
</evidence>
<feature type="region of interest" description="Disordered" evidence="1">
    <location>
        <begin position="103"/>
        <end position="149"/>
    </location>
</feature>
<accession>A0A5C3QMP8</accession>
<reference evidence="2 3" key="1">
    <citation type="journal article" date="2019" name="Nat. Ecol. Evol.">
        <title>Megaphylogeny resolves global patterns of mushroom evolution.</title>
        <authorList>
            <person name="Varga T."/>
            <person name="Krizsan K."/>
            <person name="Foldi C."/>
            <person name="Dima B."/>
            <person name="Sanchez-Garcia M."/>
            <person name="Sanchez-Ramirez S."/>
            <person name="Szollosi G.J."/>
            <person name="Szarkandi J.G."/>
            <person name="Papp V."/>
            <person name="Albert L."/>
            <person name="Andreopoulos W."/>
            <person name="Angelini C."/>
            <person name="Antonin V."/>
            <person name="Barry K.W."/>
            <person name="Bougher N.L."/>
            <person name="Buchanan P."/>
            <person name="Buyck B."/>
            <person name="Bense V."/>
            <person name="Catcheside P."/>
            <person name="Chovatia M."/>
            <person name="Cooper J."/>
            <person name="Damon W."/>
            <person name="Desjardin D."/>
            <person name="Finy P."/>
            <person name="Geml J."/>
            <person name="Haridas S."/>
            <person name="Hughes K."/>
            <person name="Justo A."/>
            <person name="Karasinski D."/>
            <person name="Kautmanova I."/>
            <person name="Kiss B."/>
            <person name="Kocsube S."/>
            <person name="Kotiranta H."/>
            <person name="LaButti K.M."/>
            <person name="Lechner B.E."/>
            <person name="Liimatainen K."/>
            <person name="Lipzen A."/>
            <person name="Lukacs Z."/>
            <person name="Mihaltcheva S."/>
            <person name="Morgado L.N."/>
            <person name="Niskanen T."/>
            <person name="Noordeloos M.E."/>
            <person name="Ohm R.A."/>
            <person name="Ortiz-Santana B."/>
            <person name="Ovrebo C."/>
            <person name="Racz N."/>
            <person name="Riley R."/>
            <person name="Savchenko A."/>
            <person name="Shiryaev A."/>
            <person name="Soop K."/>
            <person name="Spirin V."/>
            <person name="Szebenyi C."/>
            <person name="Tomsovsky M."/>
            <person name="Tulloss R.E."/>
            <person name="Uehling J."/>
            <person name="Grigoriev I.V."/>
            <person name="Vagvolgyi C."/>
            <person name="Papp T."/>
            <person name="Martin F.M."/>
            <person name="Miettinen O."/>
            <person name="Hibbett D.S."/>
            <person name="Nagy L.G."/>
        </authorList>
    </citation>
    <scope>NUCLEOTIDE SEQUENCE [LARGE SCALE GENOMIC DNA]</scope>
    <source>
        <strain evidence="2 3">CBS 309.79</strain>
    </source>
</reference>
<feature type="compositionally biased region" description="Low complexity" evidence="1">
    <location>
        <begin position="109"/>
        <end position="126"/>
    </location>
</feature>
<evidence type="ECO:0000256" key="1">
    <source>
        <dbReference type="SAM" id="MobiDB-lite"/>
    </source>
</evidence>
<feature type="compositionally biased region" description="Polar residues" evidence="1">
    <location>
        <begin position="1"/>
        <end position="23"/>
    </location>
</feature>
<dbReference type="AlphaFoldDB" id="A0A5C3QMP8"/>
<name>A0A5C3QMP8_9AGAR</name>